<evidence type="ECO:0000256" key="1">
    <source>
        <dbReference type="SAM" id="Phobius"/>
    </source>
</evidence>
<dbReference type="Proteomes" id="UP000245429">
    <property type="component" value="Chromosome"/>
</dbReference>
<evidence type="ECO:0000313" key="3">
    <source>
        <dbReference type="Proteomes" id="UP000245429"/>
    </source>
</evidence>
<keyword evidence="1" id="KW-1133">Transmembrane helix</keyword>
<dbReference type="EMBL" id="CP029463">
    <property type="protein sequence ID" value="AWM12949.1"/>
    <property type="molecule type" value="Genomic_DNA"/>
</dbReference>
<sequence length="68" mass="7301">MKKKTYLITGIGVIIGCIAGYAYYYYVGCASGTCAITSKPLNSTLYGGLMGGLLFNMFVTSPKKDDKK</sequence>
<feature type="transmembrane region" description="Helical" evidence="1">
    <location>
        <begin position="41"/>
        <end position="59"/>
    </location>
</feature>
<evidence type="ECO:0000313" key="2">
    <source>
        <dbReference type="EMBL" id="AWM12949.1"/>
    </source>
</evidence>
<accession>A0A2U8QS59</accession>
<dbReference type="Pfam" id="PF19628">
    <property type="entry name" value="DUF6132"/>
    <property type="match status" value="1"/>
</dbReference>
<keyword evidence="1" id="KW-0812">Transmembrane</keyword>
<evidence type="ECO:0008006" key="4">
    <source>
        <dbReference type="Google" id="ProtNLM"/>
    </source>
</evidence>
<name>A0A2U8QS59_9FLAO</name>
<reference evidence="2 3" key="1">
    <citation type="submission" date="2018-05" db="EMBL/GenBank/DDBJ databases">
        <title>Flavobacterium sp. MEBiC07310.</title>
        <authorList>
            <person name="Baek K."/>
        </authorList>
    </citation>
    <scope>NUCLEOTIDE SEQUENCE [LARGE SCALE GENOMIC DNA]</scope>
    <source>
        <strain evidence="2 3">MEBiC07310</strain>
    </source>
</reference>
<protein>
    <recommendedName>
        <fullName evidence="4">YtxH domain-containing protein</fullName>
    </recommendedName>
</protein>
<dbReference type="PROSITE" id="PS51257">
    <property type="entry name" value="PROKAR_LIPOPROTEIN"/>
    <property type="match status" value="1"/>
</dbReference>
<gene>
    <name evidence="2" type="ORF">DI487_03080</name>
</gene>
<organism evidence="2 3">
    <name type="scientific">Flavobacterium sediminis</name>
    <dbReference type="NCBI Taxonomy" id="2201181"/>
    <lineage>
        <taxon>Bacteria</taxon>
        <taxon>Pseudomonadati</taxon>
        <taxon>Bacteroidota</taxon>
        <taxon>Flavobacteriia</taxon>
        <taxon>Flavobacteriales</taxon>
        <taxon>Flavobacteriaceae</taxon>
        <taxon>Flavobacterium</taxon>
    </lineage>
</organism>
<keyword evidence="3" id="KW-1185">Reference proteome</keyword>
<dbReference type="KEGG" id="fse:DI487_03080"/>
<dbReference type="AlphaFoldDB" id="A0A2U8QS59"/>
<keyword evidence="1" id="KW-0472">Membrane</keyword>
<proteinExistence type="predicted"/>
<dbReference type="RefSeq" id="WP_109568357.1">
    <property type="nucleotide sequence ID" value="NZ_CP029463.1"/>
</dbReference>
<dbReference type="InterPro" id="IPR045764">
    <property type="entry name" value="DUF6132"/>
</dbReference>
<feature type="transmembrane region" description="Helical" evidence="1">
    <location>
        <begin position="7"/>
        <end position="26"/>
    </location>
</feature>